<dbReference type="FunCoup" id="A0A5N4A587">
    <property type="interactions" value="27"/>
</dbReference>
<comment type="cofactor">
    <cofactor evidence="1">
        <name>[4Fe-4S] cluster</name>
        <dbReference type="ChEBI" id="CHEBI:49883"/>
    </cofactor>
</comment>
<dbReference type="FunFam" id="3.40.50.11860:FF:000002">
    <property type="entry name" value="2-(3-amino-3-carboxypropyl)histidine synthase subunit 1"/>
    <property type="match status" value="1"/>
</dbReference>
<dbReference type="EMBL" id="VVIM01000010">
    <property type="protein sequence ID" value="KAB0792504.1"/>
    <property type="molecule type" value="Genomic_DNA"/>
</dbReference>
<dbReference type="Pfam" id="PF13516">
    <property type="entry name" value="LRR_6"/>
    <property type="match status" value="1"/>
</dbReference>
<evidence type="ECO:0000313" key="19">
    <source>
        <dbReference type="Proteomes" id="UP000327044"/>
    </source>
</evidence>
<dbReference type="EC" id="2.5.1.108" evidence="4"/>
<dbReference type="GO" id="GO:0051536">
    <property type="term" value="F:iron-sulfur cluster binding"/>
    <property type="evidence" value="ECO:0007669"/>
    <property type="project" value="UniProtKB-KW"/>
</dbReference>
<evidence type="ECO:0000256" key="9">
    <source>
        <dbReference type="ARBA" id="ARBA00022786"/>
    </source>
</evidence>
<proteinExistence type="inferred from homology"/>
<keyword evidence="11" id="KW-0411">Iron-sulfur</keyword>
<dbReference type="PANTHER" id="PTHR10762">
    <property type="entry name" value="DIPHTHAMIDE BIOSYNTHESIS PROTEIN"/>
    <property type="match status" value="1"/>
</dbReference>
<feature type="domain" description="F-box" evidence="16">
    <location>
        <begin position="572"/>
        <end position="604"/>
    </location>
</feature>
<dbReference type="Pfam" id="PF00646">
    <property type="entry name" value="F-box"/>
    <property type="match status" value="1"/>
</dbReference>
<dbReference type="SUPFAM" id="SSF81383">
    <property type="entry name" value="F-box domain"/>
    <property type="match status" value="1"/>
</dbReference>
<gene>
    <name evidence="18" type="ORF">PPYR_14463</name>
</gene>
<evidence type="ECO:0000256" key="12">
    <source>
        <dbReference type="ARBA" id="ARBA00031690"/>
    </source>
</evidence>
<evidence type="ECO:0000256" key="1">
    <source>
        <dbReference type="ARBA" id="ARBA00001966"/>
    </source>
</evidence>
<reference evidence="18 19" key="1">
    <citation type="journal article" date="2018" name="Elife">
        <title>Firefly genomes illuminate parallel origins of bioluminescence in beetles.</title>
        <authorList>
            <person name="Fallon T.R."/>
            <person name="Lower S.E."/>
            <person name="Chang C.H."/>
            <person name="Bessho-Uehara M."/>
            <person name="Martin G.J."/>
            <person name="Bewick A.J."/>
            <person name="Behringer M."/>
            <person name="Debat H.J."/>
            <person name="Wong I."/>
            <person name="Day J.C."/>
            <person name="Suvorov A."/>
            <person name="Silva C.J."/>
            <person name="Stanger-Hall K.F."/>
            <person name="Hall D.W."/>
            <person name="Schmitz R.J."/>
            <person name="Nelson D.R."/>
            <person name="Lewis S.M."/>
            <person name="Shigenobu S."/>
            <person name="Bybee S.M."/>
            <person name="Larracuente A.M."/>
            <person name="Oba Y."/>
            <person name="Weng J.K."/>
        </authorList>
    </citation>
    <scope>NUCLEOTIDE SEQUENCE [LARGE SCALE GENOMIC DNA]</scope>
    <source>
        <strain evidence="18">1611_PpyrPB1</strain>
        <tissue evidence="18">Whole body</tissue>
    </source>
</reference>
<dbReference type="AlphaFoldDB" id="A0A5N4A587"/>
<dbReference type="InterPro" id="IPR042263">
    <property type="entry name" value="DPH1/DPH2_1"/>
</dbReference>
<dbReference type="SFLD" id="SFLDS00032">
    <property type="entry name" value="Radical_SAM_3-amino-3-carboxyp"/>
    <property type="match status" value="1"/>
</dbReference>
<dbReference type="Gene3D" id="3.40.50.11860">
    <property type="entry name" value="Diphthamide synthesis DPH1/DPH2 domain 3"/>
    <property type="match status" value="1"/>
</dbReference>
<dbReference type="Proteomes" id="UP000327044">
    <property type="component" value="Unassembled WGS sequence"/>
</dbReference>
<dbReference type="NCBIfam" id="TIGR00322">
    <property type="entry name" value="diphth2_R"/>
    <property type="match status" value="1"/>
</dbReference>
<comment type="catalytic activity">
    <reaction evidence="15">
        <text>L-histidyl-[translation elongation factor 2] + S-adenosyl-L-methionine = 2-[(3S)-amino-3-carboxypropyl]-L-histidyl-[translation elongation factor 2] + S-methyl-5'-thioadenosine + H(+)</text>
        <dbReference type="Rhea" id="RHEA:36783"/>
        <dbReference type="Rhea" id="RHEA-COMP:9748"/>
        <dbReference type="Rhea" id="RHEA-COMP:9749"/>
        <dbReference type="ChEBI" id="CHEBI:15378"/>
        <dbReference type="ChEBI" id="CHEBI:17509"/>
        <dbReference type="ChEBI" id="CHEBI:29979"/>
        <dbReference type="ChEBI" id="CHEBI:59789"/>
        <dbReference type="ChEBI" id="CHEBI:73995"/>
        <dbReference type="EC" id="2.5.1.108"/>
    </reaction>
</comment>
<accession>A0A5N4A587</accession>
<dbReference type="InterPro" id="IPR057207">
    <property type="entry name" value="FBXL15_LRR"/>
</dbReference>
<protein>
    <recommendedName>
        <fullName evidence="5">2-(3-amino-3-carboxypropyl)histidine synthase subunit 1</fullName>
        <ecNumber evidence="4">2.5.1.108</ecNumber>
    </recommendedName>
    <alternativeName>
        <fullName evidence="13">Diphthamide biosynthesis protein 1</fullName>
    </alternativeName>
    <alternativeName>
        <fullName evidence="14">Diphtheria toxin resistance protein 1</fullName>
    </alternativeName>
    <alternativeName>
        <fullName evidence="12">S-adenosyl-L-methionine:L-histidine 3-amino-3-carboxypropyltransferase 1</fullName>
    </alternativeName>
</protein>
<evidence type="ECO:0000256" key="10">
    <source>
        <dbReference type="ARBA" id="ARBA00023004"/>
    </source>
</evidence>
<evidence type="ECO:0000256" key="3">
    <source>
        <dbReference type="ARBA" id="ARBA00010173"/>
    </source>
</evidence>
<evidence type="ECO:0000256" key="5">
    <source>
        <dbReference type="ARBA" id="ARBA00021915"/>
    </source>
</evidence>
<dbReference type="GO" id="GO:0090560">
    <property type="term" value="F:2-(3-amino-3-carboxypropyl)histidine synthase activity"/>
    <property type="evidence" value="ECO:0007669"/>
    <property type="project" value="UniProtKB-EC"/>
</dbReference>
<evidence type="ECO:0000256" key="7">
    <source>
        <dbReference type="ARBA" id="ARBA00022691"/>
    </source>
</evidence>
<dbReference type="PANTHER" id="PTHR10762:SF1">
    <property type="entry name" value="2-(3-AMINO-3-CARBOXYPROPYL)HISTIDINE SYNTHASE SUBUNIT 1"/>
    <property type="match status" value="1"/>
</dbReference>
<dbReference type="SUPFAM" id="SSF52047">
    <property type="entry name" value="RNI-like"/>
    <property type="match status" value="1"/>
</dbReference>
<dbReference type="InterPro" id="IPR042265">
    <property type="entry name" value="DPH1/DPH2_3"/>
</dbReference>
<dbReference type="Gene3D" id="3.40.50.11840">
    <property type="entry name" value="Diphthamide synthesis DPH1/DPH2 domain 1"/>
    <property type="match status" value="1"/>
</dbReference>
<sequence>MEEESSVIVKARPSRNVFTTKKCSKIPESLLQNNKLQLAIQRLPPNYNFEIPKTIWRIHQVEAKTVALQMPEGLLIFATTISDIIREFSDADTVIMGDVTYGACCIDDLTAKALGVDLLVHYGHSCLIPIDPKGPLKVLYVFVDIKIDILHFVDTLKLNFSKKTKLCFVSTIQFVATLQAAAAHLLEGGYSVQLPQFKPLSPGELLGCTAPSVQCADSLVYLGDGRFHLEAAMIANPKLDAYRYDPYSKKFTREYYNHEDMHTMRQNAIHDAKHSSSFGVILGTLGRQGNLNVALHLEKRLKEHYKNVVVILLSEIFPAKLDLFKYVGSFVQTACPRLSIDWGQAFTKPLLTPYEVAVVLQSVQWNKQSYPMDFYANESMGPYTPNHKPNEAAVLWSCEMDEEMLRSGSIVIAALQKPDHLAYKRGDEVEIIDLLKRELLTGRGRSSAAVVVTTSVGVGNANVIRVGFDDTMSSISAQGVVERASAELSKRINGLGLRGSKHHTKTSVMERVTNVFCGSSNSNVAAPEKPSRLLPSRGSKATHNPVIVVARRTRLSQMYLTWEQLMFDERFLMKFFLYFNPCERCVLAQVCTRWRDILYRSPRYWTGLIPVLQCRELRSTQGTDRGRLYASLLRRGFHTLCLMGASDEDALDLVNSFPLASKHVHSLSLRCSSVTDRGVESLLDHLQALYELELAGCNEITEAGLWACLNPRIVSLTLTDCINVADEAVGAVAQLLPGLYEFSLQAYHVTDAALSYFSPKQSNTLNVLRLHSCWEITNQGVVNIVHSLPNLSALSLSGCSKITDEGVEMIAENLQKLRSLDLSWCPRITDAALEYIACDLNQLEELTLDRCVHITDIGIGYISTMLSLSALYLRWCSQIRDFGLQHLCGMRNLQILSLAGCPLLTSSGLSSLIQLRHMRELELTNCPGASRELFDYLREHLPRCLVVE</sequence>
<keyword evidence="7" id="KW-0949">S-adenosyl-L-methionine</keyword>
<evidence type="ECO:0000256" key="4">
    <source>
        <dbReference type="ARBA" id="ARBA00012221"/>
    </source>
</evidence>
<evidence type="ECO:0000256" key="13">
    <source>
        <dbReference type="ARBA" id="ARBA00032574"/>
    </source>
</evidence>
<dbReference type="InterPro" id="IPR016435">
    <property type="entry name" value="DPH1/DPH2"/>
</dbReference>
<dbReference type="InterPro" id="IPR001611">
    <property type="entry name" value="Leu-rich_rpt"/>
</dbReference>
<feature type="domain" description="F-box/LRR-repeat protein 15-like leucin rich repeat" evidence="17">
    <location>
        <begin position="715"/>
        <end position="836"/>
    </location>
</feature>
<evidence type="ECO:0000259" key="16">
    <source>
        <dbReference type="Pfam" id="PF00646"/>
    </source>
</evidence>
<name>A0A5N4A587_PHOPY</name>
<dbReference type="SMART" id="SM00367">
    <property type="entry name" value="LRR_CC"/>
    <property type="match status" value="8"/>
</dbReference>
<evidence type="ECO:0000259" key="17">
    <source>
        <dbReference type="Pfam" id="PF25372"/>
    </source>
</evidence>
<dbReference type="UniPathway" id="UPA00559"/>
<dbReference type="Gene3D" id="3.40.50.11850">
    <property type="entry name" value="Diphthamide synthesis DPH1/DPH2 domain 2"/>
    <property type="match status" value="1"/>
</dbReference>
<evidence type="ECO:0000256" key="2">
    <source>
        <dbReference type="ARBA" id="ARBA00005156"/>
    </source>
</evidence>
<dbReference type="InterPro" id="IPR036047">
    <property type="entry name" value="F-box-like_dom_sf"/>
</dbReference>
<evidence type="ECO:0000256" key="15">
    <source>
        <dbReference type="ARBA" id="ARBA00048403"/>
    </source>
</evidence>
<evidence type="ECO:0000313" key="18">
    <source>
        <dbReference type="EMBL" id="KAB0792504.1"/>
    </source>
</evidence>
<dbReference type="Pfam" id="PF25372">
    <property type="entry name" value="DUF7885"/>
    <property type="match status" value="1"/>
</dbReference>
<evidence type="ECO:0000256" key="6">
    <source>
        <dbReference type="ARBA" id="ARBA00022679"/>
    </source>
</evidence>
<comment type="pathway">
    <text evidence="2">Protein modification; peptidyl-diphthamide biosynthesis.</text>
</comment>
<dbReference type="InterPro" id="IPR001810">
    <property type="entry name" value="F-box_dom"/>
</dbReference>
<dbReference type="FunFam" id="3.80.10.10:FF:002228">
    <property type="entry name" value="Uncharacterized protein"/>
    <property type="match status" value="1"/>
</dbReference>
<dbReference type="GO" id="GO:0046872">
    <property type="term" value="F:metal ion binding"/>
    <property type="evidence" value="ECO:0007669"/>
    <property type="project" value="UniProtKB-KW"/>
</dbReference>
<dbReference type="InterPro" id="IPR032675">
    <property type="entry name" value="LRR_dom_sf"/>
</dbReference>
<evidence type="ECO:0000256" key="11">
    <source>
        <dbReference type="ARBA" id="ARBA00023014"/>
    </source>
</evidence>
<dbReference type="InterPro" id="IPR006553">
    <property type="entry name" value="Leu-rich_rpt_Cys-con_subtyp"/>
</dbReference>
<evidence type="ECO:0000256" key="14">
    <source>
        <dbReference type="ARBA" id="ARBA00032789"/>
    </source>
</evidence>
<evidence type="ECO:0000256" key="8">
    <source>
        <dbReference type="ARBA" id="ARBA00022723"/>
    </source>
</evidence>
<keyword evidence="6" id="KW-0808">Transferase</keyword>
<dbReference type="FunFam" id="3.40.50.11850:FF:000001">
    <property type="entry name" value="2-(3-amino-3-carboxypropyl)histidine synthase subunit 1"/>
    <property type="match status" value="1"/>
</dbReference>
<dbReference type="InterPro" id="IPR042264">
    <property type="entry name" value="DPH1/DPH2_2"/>
</dbReference>
<dbReference type="Pfam" id="PF01866">
    <property type="entry name" value="Diphthamide_syn"/>
    <property type="match status" value="1"/>
</dbReference>
<keyword evidence="9" id="KW-0833">Ubl conjugation pathway</keyword>
<comment type="similarity">
    <text evidence="3">Belongs to the DPH1/DPH2 family. DPH1 subfamily.</text>
</comment>
<keyword evidence="19" id="KW-1185">Reference proteome</keyword>
<dbReference type="InParanoid" id="A0A5N4A587"/>
<dbReference type="Gene3D" id="3.80.10.10">
    <property type="entry name" value="Ribonuclease Inhibitor"/>
    <property type="match status" value="2"/>
</dbReference>
<dbReference type="FunFam" id="3.40.50.11840:FF:000001">
    <property type="entry name" value="2-(3-amino-3-carboxypropyl)histidine synthase subunit 1"/>
    <property type="match status" value="1"/>
</dbReference>
<keyword evidence="10" id="KW-0408">Iron</keyword>
<comment type="caution">
    <text evidence="18">The sequence shown here is derived from an EMBL/GenBank/DDBJ whole genome shotgun (WGS) entry which is preliminary data.</text>
</comment>
<dbReference type="CDD" id="cd22127">
    <property type="entry name" value="F-box_FBXL16"/>
    <property type="match status" value="1"/>
</dbReference>
<keyword evidence="8" id="KW-0479">Metal-binding</keyword>
<dbReference type="GO" id="GO:0017183">
    <property type="term" value="P:protein histidyl modification to diphthamide"/>
    <property type="evidence" value="ECO:0007669"/>
    <property type="project" value="UniProtKB-UniPathway"/>
</dbReference>
<organism evidence="18 19">
    <name type="scientific">Photinus pyralis</name>
    <name type="common">Common eastern firefly</name>
    <name type="synonym">Lampyris pyralis</name>
    <dbReference type="NCBI Taxonomy" id="7054"/>
    <lineage>
        <taxon>Eukaryota</taxon>
        <taxon>Metazoa</taxon>
        <taxon>Ecdysozoa</taxon>
        <taxon>Arthropoda</taxon>
        <taxon>Hexapoda</taxon>
        <taxon>Insecta</taxon>
        <taxon>Pterygota</taxon>
        <taxon>Neoptera</taxon>
        <taxon>Endopterygota</taxon>
        <taxon>Coleoptera</taxon>
        <taxon>Polyphaga</taxon>
        <taxon>Elateriformia</taxon>
        <taxon>Elateroidea</taxon>
        <taxon>Lampyridae</taxon>
        <taxon>Lampyrinae</taxon>
        <taxon>Photinus</taxon>
    </lineage>
</organism>